<organism evidence="1 2">
    <name type="scientific">Rhamnusium bicolor</name>
    <dbReference type="NCBI Taxonomy" id="1586634"/>
    <lineage>
        <taxon>Eukaryota</taxon>
        <taxon>Metazoa</taxon>
        <taxon>Ecdysozoa</taxon>
        <taxon>Arthropoda</taxon>
        <taxon>Hexapoda</taxon>
        <taxon>Insecta</taxon>
        <taxon>Pterygota</taxon>
        <taxon>Neoptera</taxon>
        <taxon>Endopterygota</taxon>
        <taxon>Coleoptera</taxon>
        <taxon>Polyphaga</taxon>
        <taxon>Cucujiformia</taxon>
        <taxon>Chrysomeloidea</taxon>
        <taxon>Cerambycidae</taxon>
        <taxon>Lepturinae</taxon>
        <taxon>Rhagiini</taxon>
        <taxon>Rhamnusium</taxon>
    </lineage>
</organism>
<comment type="caution">
    <text evidence="1">The sequence shown here is derived from an EMBL/GenBank/DDBJ whole genome shotgun (WGS) entry which is preliminary data.</text>
</comment>
<gene>
    <name evidence="1" type="ORF">NQ314_012673</name>
</gene>
<dbReference type="EMBL" id="JANEYF010003529">
    <property type="protein sequence ID" value="KAJ8935719.1"/>
    <property type="molecule type" value="Genomic_DNA"/>
</dbReference>
<evidence type="ECO:0000313" key="2">
    <source>
        <dbReference type="Proteomes" id="UP001162156"/>
    </source>
</evidence>
<protein>
    <submittedName>
        <fullName evidence="1">Uncharacterized protein</fullName>
    </submittedName>
</protein>
<keyword evidence="2" id="KW-1185">Reference proteome</keyword>
<dbReference type="AlphaFoldDB" id="A0AAV8XB67"/>
<name>A0AAV8XB67_9CUCU</name>
<reference evidence="1" key="1">
    <citation type="journal article" date="2023" name="Insect Mol. Biol.">
        <title>Genome sequencing provides insights into the evolution of gene families encoding plant cell wall-degrading enzymes in longhorned beetles.</title>
        <authorList>
            <person name="Shin N.R."/>
            <person name="Okamura Y."/>
            <person name="Kirsch R."/>
            <person name="Pauchet Y."/>
        </authorList>
    </citation>
    <scope>NUCLEOTIDE SEQUENCE</scope>
    <source>
        <strain evidence="1">RBIC_L_NR</strain>
    </source>
</reference>
<dbReference type="Proteomes" id="UP001162156">
    <property type="component" value="Unassembled WGS sequence"/>
</dbReference>
<sequence>MVDSEDDVDVPRRQKVVRPRNDLLIELDDIEFKKRFRMNKASVQRLSELLVNVEEPLNNRNQPITKMNEILICLRFYATGSFK</sequence>
<evidence type="ECO:0000313" key="1">
    <source>
        <dbReference type="EMBL" id="KAJ8935719.1"/>
    </source>
</evidence>
<proteinExistence type="predicted"/>
<accession>A0AAV8XB67</accession>